<dbReference type="GO" id="GO:0052645">
    <property type="term" value="P:F420-0 metabolic process"/>
    <property type="evidence" value="ECO:0007669"/>
    <property type="project" value="UniProtKB-UniRule"/>
</dbReference>
<evidence type="ECO:0000256" key="3">
    <source>
        <dbReference type="ARBA" id="ARBA00022741"/>
    </source>
</evidence>
<dbReference type="RefSeq" id="WP_270024718.1">
    <property type="nucleotide sequence ID" value="NZ_JAPDDP010000012.1"/>
</dbReference>
<dbReference type="GO" id="GO:0005525">
    <property type="term" value="F:GTP binding"/>
    <property type="evidence" value="ECO:0007669"/>
    <property type="project" value="UniProtKB-KW"/>
</dbReference>
<evidence type="ECO:0000256" key="4">
    <source>
        <dbReference type="ARBA" id="ARBA00023134"/>
    </source>
</evidence>
<keyword evidence="4 5" id="KW-0342">GTP-binding</keyword>
<feature type="binding site" evidence="5">
    <location>
        <position position="153"/>
    </location>
    <ligand>
        <name>phosphoenolpyruvate</name>
        <dbReference type="ChEBI" id="CHEBI:58702"/>
    </ligand>
</feature>
<evidence type="ECO:0000256" key="5">
    <source>
        <dbReference type="HAMAP-Rule" id="MF_02114"/>
    </source>
</evidence>
<dbReference type="SUPFAM" id="SSF53448">
    <property type="entry name" value="Nucleotide-diphospho-sugar transferases"/>
    <property type="match status" value="1"/>
</dbReference>
<dbReference type="PANTHER" id="PTHR40392:SF1">
    <property type="entry name" value="2-PHOSPHO-L-LACTATE GUANYLYLTRANSFERASE"/>
    <property type="match status" value="1"/>
</dbReference>
<dbReference type="NCBIfam" id="TIGR03552">
    <property type="entry name" value="F420_cofC"/>
    <property type="match status" value="1"/>
</dbReference>
<dbReference type="InterPro" id="IPR002835">
    <property type="entry name" value="CofC"/>
</dbReference>
<reference evidence="6" key="1">
    <citation type="submission" date="2022-10" db="EMBL/GenBank/DDBJ databases">
        <title>The WGS of Solirubrobacter phytolaccae KCTC 29190.</title>
        <authorList>
            <person name="Jiang Z."/>
        </authorList>
    </citation>
    <scope>NUCLEOTIDE SEQUENCE</scope>
    <source>
        <strain evidence="6">KCTC 29190</strain>
    </source>
</reference>
<comment type="pathway">
    <text evidence="5">Cofactor biosynthesis; coenzyme F420 biosynthesis.</text>
</comment>
<protein>
    <recommendedName>
        <fullName evidence="5">Phosphoenolpyruvate guanylyltransferase</fullName>
        <shortName evidence="5">PEP guanylyltransferase</shortName>
        <ecNumber evidence="5">2.7.7.105</ecNumber>
    </recommendedName>
</protein>
<accession>A0A9X3S8K1</accession>
<dbReference type="AlphaFoldDB" id="A0A9X3S8K1"/>
<dbReference type="EC" id="2.7.7.105" evidence="5"/>
<name>A0A9X3S8K1_9ACTN</name>
<evidence type="ECO:0000313" key="6">
    <source>
        <dbReference type="EMBL" id="MDA0180411.1"/>
    </source>
</evidence>
<organism evidence="6 7">
    <name type="scientific">Solirubrobacter phytolaccae</name>
    <dbReference type="NCBI Taxonomy" id="1404360"/>
    <lineage>
        <taxon>Bacteria</taxon>
        <taxon>Bacillati</taxon>
        <taxon>Actinomycetota</taxon>
        <taxon>Thermoleophilia</taxon>
        <taxon>Solirubrobacterales</taxon>
        <taxon>Solirubrobacteraceae</taxon>
        <taxon>Solirubrobacter</taxon>
    </lineage>
</organism>
<dbReference type="Proteomes" id="UP001147653">
    <property type="component" value="Unassembled WGS sequence"/>
</dbReference>
<comment type="caution">
    <text evidence="6">The sequence shown here is derived from an EMBL/GenBank/DDBJ whole genome shotgun (WGS) entry which is preliminary data.</text>
</comment>
<keyword evidence="1 5" id="KW-0808">Transferase</keyword>
<sequence>MRTVALLPVKSFGMAKQRLGHAFPDRPALAAAMVADVLEALAAVPSLDGVIVVTAEPIAADIAGRMAARVVHDPEESGQSDAAARGIAAALEDGAQRVLLVPGDCPALDPEEVEALLARTAPVVIVPDRHGTGTNALLLSPPDVMTPAFGEGSFERHSRLARTAGTEPEVADVRTLGLDVDTPDDFAALKRALATFPGGAVRTRALLDEAVAA</sequence>
<dbReference type="EMBL" id="JAPDDP010000012">
    <property type="protein sequence ID" value="MDA0180411.1"/>
    <property type="molecule type" value="Genomic_DNA"/>
</dbReference>
<comment type="similarity">
    <text evidence="5">Belongs to the CofC family.</text>
</comment>
<dbReference type="Pfam" id="PF01983">
    <property type="entry name" value="CofC"/>
    <property type="match status" value="1"/>
</dbReference>
<evidence type="ECO:0000256" key="2">
    <source>
        <dbReference type="ARBA" id="ARBA00022695"/>
    </source>
</evidence>
<feature type="binding site" evidence="5">
    <location>
        <position position="134"/>
    </location>
    <ligand>
        <name>phosphoenolpyruvate</name>
        <dbReference type="ChEBI" id="CHEBI:58702"/>
    </ligand>
</feature>
<proteinExistence type="inferred from homology"/>
<comment type="catalytic activity">
    <reaction evidence="5">
        <text>phosphoenolpyruvate + GTP + H(+) = enolpyruvoyl-2-diphospho-5'-guanosine + diphosphate</text>
        <dbReference type="Rhea" id="RHEA:30519"/>
        <dbReference type="ChEBI" id="CHEBI:15378"/>
        <dbReference type="ChEBI" id="CHEBI:33019"/>
        <dbReference type="ChEBI" id="CHEBI:37565"/>
        <dbReference type="ChEBI" id="CHEBI:58702"/>
        <dbReference type="ChEBI" id="CHEBI:143701"/>
        <dbReference type="EC" id="2.7.7.105"/>
    </reaction>
</comment>
<keyword evidence="7" id="KW-1185">Reference proteome</keyword>
<comment type="function">
    <text evidence="5">Guanylyltransferase that catalyzes the activation of phosphoenolpyruvate (PEP) as enolpyruvoyl-2-diphospho-5'-guanosine, via the condensation of PEP with GTP. It is involved in the biosynthesis of coenzyme F420, a hydride carrier cofactor.</text>
</comment>
<evidence type="ECO:0000256" key="1">
    <source>
        <dbReference type="ARBA" id="ARBA00022679"/>
    </source>
</evidence>
<gene>
    <name evidence="6" type="primary">cofC</name>
    <name evidence="5" type="synonym">fbiD</name>
    <name evidence="6" type="ORF">OJ997_08915</name>
</gene>
<dbReference type="PANTHER" id="PTHR40392">
    <property type="entry name" value="2-PHOSPHO-L-LACTATE GUANYLYLTRANSFERASE"/>
    <property type="match status" value="1"/>
</dbReference>
<feature type="binding site" evidence="5">
    <location>
        <position position="150"/>
    </location>
    <ligand>
        <name>phosphoenolpyruvate</name>
        <dbReference type="ChEBI" id="CHEBI:58702"/>
    </ligand>
</feature>
<dbReference type="Gene3D" id="3.90.550.10">
    <property type="entry name" value="Spore Coat Polysaccharide Biosynthesis Protein SpsA, Chain A"/>
    <property type="match status" value="1"/>
</dbReference>
<dbReference type="HAMAP" id="MF_02114">
    <property type="entry name" value="CofC"/>
    <property type="match status" value="1"/>
</dbReference>
<keyword evidence="3 5" id="KW-0547">Nucleotide-binding</keyword>
<keyword evidence="2 5" id="KW-0548">Nucleotidyltransferase</keyword>
<dbReference type="GO" id="GO:0043814">
    <property type="term" value="F:phospholactate guanylyltransferase activity"/>
    <property type="evidence" value="ECO:0007669"/>
    <property type="project" value="InterPro"/>
</dbReference>
<dbReference type="InterPro" id="IPR029044">
    <property type="entry name" value="Nucleotide-diphossugar_trans"/>
</dbReference>
<evidence type="ECO:0000313" key="7">
    <source>
        <dbReference type="Proteomes" id="UP001147653"/>
    </source>
</evidence>